<feature type="domain" description="Integrase catalytic" evidence="6">
    <location>
        <begin position="1180"/>
        <end position="1341"/>
    </location>
</feature>
<name>A0A388KFC5_CHABU</name>
<dbReference type="Pfam" id="PF17919">
    <property type="entry name" value="RT_RNaseH_2"/>
    <property type="match status" value="2"/>
</dbReference>
<dbReference type="PROSITE" id="PS50878">
    <property type="entry name" value="RT_POL"/>
    <property type="match status" value="1"/>
</dbReference>
<dbReference type="Gene3D" id="3.10.20.370">
    <property type="match status" value="1"/>
</dbReference>
<evidence type="ECO:0008006" key="9">
    <source>
        <dbReference type="Google" id="ProtNLM"/>
    </source>
</evidence>
<dbReference type="SUPFAM" id="SSF53098">
    <property type="entry name" value="Ribonuclease H-like"/>
    <property type="match status" value="1"/>
</dbReference>
<dbReference type="InterPro" id="IPR000477">
    <property type="entry name" value="RT_dom"/>
</dbReference>
<dbReference type="InterPro" id="IPR001584">
    <property type="entry name" value="Integrase_cat-core"/>
</dbReference>
<dbReference type="Pfam" id="PF00078">
    <property type="entry name" value="RVT_1"/>
    <property type="match status" value="1"/>
</dbReference>
<evidence type="ECO:0000313" key="8">
    <source>
        <dbReference type="Proteomes" id="UP000265515"/>
    </source>
</evidence>
<dbReference type="InterPro" id="IPR050951">
    <property type="entry name" value="Retrovirus_Pol_polyprotein"/>
</dbReference>
<dbReference type="PANTHER" id="PTHR37984">
    <property type="entry name" value="PROTEIN CBG26694"/>
    <property type="match status" value="1"/>
</dbReference>
<dbReference type="EMBL" id="BFEA01000105">
    <property type="protein sequence ID" value="GBG68765.1"/>
    <property type="molecule type" value="Genomic_DNA"/>
</dbReference>
<sequence length="1421" mass="159184">MPSSLTRSLSGSRSETPAASDGQHGGMGPVVAMVGVGVGVGMGEMGVGPQAGTANGQPQANDVAILDAECREELGANGTGEETETDSDTENRMMDISDLCPGSPSEHVDLAAAGLLATSAEGDGSILGNDDTCHSTQMLQSEYVPLSPPISIAAQPASPPPLALPPPPLLPPPPPPAVSGAATAPVAVAGSGATTPPPPSPSAAISLYDLYEFVVMPFGLCNAPGTFQHAMNKIFHEYLDKFIVVYLDDILIFSRTVEEHAEHMKIVQGLLRQHQYKVNLEKCEFGRTKILYLGHEISADGLRPDDAKVASIQDWPRPQSVTEVRSFLGMTGYYRPFVKNYSTITSPLTDLTRLDTPWEWTEECEAAVRKLKYALTHYEVLKLPDPDKPFVVTTDASQYGIGAVLVQKEGPKLRPVEYMNKKMPSQKLAKSTYERELYALYRALVHWRYYLLDRFFYVRSDHETLRWIKTQPVLSDALKRWIQVIDMYGYQLDPIKGEYNKVADALSRRADYLGALVTKFDISNDLTRSLVEAYQQDPVISEIIRRFQAKDKKTLDEFAMVDGLLFLEKAGNKSLCVPNSESLRSLFLARWLSGLLQLQGYGHDFRAWAVNQKLEDFLKMVEDRWHDPQESQKATDVILTLSNRPFKSVRDATDVVERPICVPGVRYDPQVLPTTYLRCLPMLLRNQLVGEANINVHNFPSFSKKALDLDVKIGHGHQPTTDGRKKTLPPNWRAKGLIMFVDNDGFTIELDDDFHEGVGVEAGSVEASGGGAVAASVQKGKATGRRRGGSRSRSQVDPNAPPWEKAGLIEDMWRDQYTRQACIRCGQYGHNQFKCRNKKVTEKIPPTMGQAMGSSAALGSNVASRSGTTPGNTTVEEHVGHLYKVLSLLRQHQFKINGEKCEFGRTRILYLGHEISAEGLKPDDMKVASIRDWPHPHFVTEMRSFLGMTDYYRNFVKNFNIVAAPLTDLTRLDTPWEWTNMCEAAFRHLKHALTHHEVLKLLDPDKSFIVTKDAGQYGIGAVLAQEEGPKLRPIEYMFKKMPSQKLAKSTYEKELYVIYKALTHWRHYLLGRFFYVRTDHQTLKWMRTQPVLSDALKRWIEVIEQHDFEPQYIKGEYNRVADVLSCRPDFLGVLIAEFGLADDVTRSLVEAYPEDPFMFEIIPRLEAKDKATSAEFELVNGLLPGESLSMDFMDTLVTSKSGMRYVYVIVDRFSKYARLVAMPATAKIEYVIKLFKENWVRDFGLPKSIASDRDVRFTSELWKAAAAEQGTQLQMTSGNHPEANGQAEQLNRAVQHLLRHYIKPNRVDWDEKLALIASLYNSAVHSATGDGVPGDQAGAMRDQVSLSYPSEKFSGLVRYLRVAARIPSKTARDVALRIRWMAKRDMSKKRKAEQENLNKKSSKDKKDRVLRLTLSTCSCNV</sequence>
<evidence type="ECO:0000259" key="5">
    <source>
        <dbReference type="PROSITE" id="PS50878"/>
    </source>
</evidence>
<feature type="compositionally biased region" description="Pro residues" evidence="3">
    <location>
        <begin position="157"/>
        <end position="177"/>
    </location>
</feature>
<comment type="caution">
    <text evidence="7">The sequence shown here is derived from an EMBL/GenBank/DDBJ whole genome shotgun (WGS) entry which is preliminary data.</text>
</comment>
<dbReference type="FunFam" id="3.30.70.270:FF:000003">
    <property type="entry name" value="Transposon Ty3-G Gag-Pol polyprotein"/>
    <property type="match status" value="1"/>
</dbReference>
<keyword evidence="2" id="KW-0863">Zinc-finger</keyword>
<evidence type="ECO:0000256" key="3">
    <source>
        <dbReference type="SAM" id="MobiDB-lite"/>
    </source>
</evidence>
<dbReference type="Gene3D" id="3.30.70.270">
    <property type="match status" value="4"/>
</dbReference>
<dbReference type="CDD" id="cd01647">
    <property type="entry name" value="RT_LTR"/>
    <property type="match status" value="1"/>
</dbReference>
<dbReference type="Pfam" id="PF00665">
    <property type="entry name" value="rve"/>
    <property type="match status" value="1"/>
</dbReference>
<dbReference type="FunFam" id="3.30.70.270:FF:000020">
    <property type="entry name" value="Transposon Tf2-6 polyprotein-like Protein"/>
    <property type="match status" value="2"/>
</dbReference>
<dbReference type="PANTHER" id="PTHR37984:SF5">
    <property type="entry name" value="PROTEIN NYNRIN-LIKE"/>
    <property type="match status" value="1"/>
</dbReference>
<organism evidence="7 8">
    <name type="scientific">Chara braunii</name>
    <name type="common">Braun's stonewort</name>
    <dbReference type="NCBI Taxonomy" id="69332"/>
    <lineage>
        <taxon>Eukaryota</taxon>
        <taxon>Viridiplantae</taxon>
        <taxon>Streptophyta</taxon>
        <taxon>Charophyceae</taxon>
        <taxon>Charales</taxon>
        <taxon>Characeae</taxon>
        <taxon>Chara</taxon>
    </lineage>
</organism>
<dbReference type="Proteomes" id="UP000265515">
    <property type="component" value="Unassembled WGS sequence"/>
</dbReference>
<dbReference type="InterPro" id="IPR043502">
    <property type="entry name" value="DNA/RNA_pol_sf"/>
</dbReference>
<evidence type="ECO:0000259" key="6">
    <source>
        <dbReference type="PROSITE" id="PS50994"/>
    </source>
</evidence>
<dbReference type="PROSITE" id="PS50158">
    <property type="entry name" value="ZF_CCHC"/>
    <property type="match status" value="1"/>
</dbReference>
<dbReference type="GO" id="GO:0003676">
    <property type="term" value="F:nucleic acid binding"/>
    <property type="evidence" value="ECO:0007669"/>
    <property type="project" value="InterPro"/>
</dbReference>
<feature type="region of interest" description="Disordered" evidence="3">
    <location>
        <begin position="769"/>
        <end position="805"/>
    </location>
</feature>
<gene>
    <name evidence="7" type="ORF">CBR_g3305</name>
</gene>
<accession>A0A388KFC5</accession>
<keyword evidence="2" id="KW-0479">Metal-binding</keyword>
<feature type="domain" description="CCHC-type" evidence="4">
    <location>
        <begin position="822"/>
        <end position="837"/>
    </location>
</feature>
<reference evidence="7 8" key="1">
    <citation type="journal article" date="2018" name="Cell">
        <title>The Chara Genome: Secondary Complexity and Implications for Plant Terrestrialization.</title>
        <authorList>
            <person name="Nishiyama T."/>
            <person name="Sakayama H."/>
            <person name="Vries J.D."/>
            <person name="Buschmann H."/>
            <person name="Saint-Marcoux D."/>
            <person name="Ullrich K.K."/>
            <person name="Haas F.B."/>
            <person name="Vanderstraeten L."/>
            <person name="Becker D."/>
            <person name="Lang D."/>
            <person name="Vosolsobe S."/>
            <person name="Rombauts S."/>
            <person name="Wilhelmsson P.K.I."/>
            <person name="Janitza P."/>
            <person name="Kern R."/>
            <person name="Heyl A."/>
            <person name="Rumpler F."/>
            <person name="Villalobos L.I.A.C."/>
            <person name="Clay J.M."/>
            <person name="Skokan R."/>
            <person name="Toyoda A."/>
            <person name="Suzuki Y."/>
            <person name="Kagoshima H."/>
            <person name="Schijlen E."/>
            <person name="Tajeshwar N."/>
            <person name="Catarino B."/>
            <person name="Hetherington A.J."/>
            <person name="Saltykova A."/>
            <person name="Bonnot C."/>
            <person name="Breuninger H."/>
            <person name="Symeonidi A."/>
            <person name="Radhakrishnan G.V."/>
            <person name="Van Nieuwerburgh F."/>
            <person name="Deforce D."/>
            <person name="Chang C."/>
            <person name="Karol K.G."/>
            <person name="Hedrich R."/>
            <person name="Ulvskov P."/>
            <person name="Glockner G."/>
            <person name="Delwiche C.F."/>
            <person name="Petrasek J."/>
            <person name="Van de Peer Y."/>
            <person name="Friml J."/>
            <person name="Beilby M."/>
            <person name="Dolan L."/>
            <person name="Kohara Y."/>
            <person name="Sugano S."/>
            <person name="Fujiyama A."/>
            <person name="Delaux P.-M."/>
            <person name="Quint M."/>
            <person name="TheiBen G."/>
            <person name="Hagemann M."/>
            <person name="Harholt J."/>
            <person name="Dunand C."/>
            <person name="Zachgo S."/>
            <person name="Langdale J."/>
            <person name="Maumus F."/>
            <person name="Straeten D.V.D."/>
            <person name="Gould S.B."/>
            <person name="Rensing S.A."/>
        </authorList>
    </citation>
    <scope>NUCLEOTIDE SEQUENCE [LARGE SCALE GENOMIC DNA]</scope>
    <source>
        <strain evidence="7 8">S276</strain>
    </source>
</reference>
<dbReference type="InterPro" id="IPR012337">
    <property type="entry name" value="RNaseH-like_sf"/>
</dbReference>
<dbReference type="GO" id="GO:0015074">
    <property type="term" value="P:DNA integration"/>
    <property type="evidence" value="ECO:0007669"/>
    <property type="project" value="InterPro"/>
</dbReference>
<keyword evidence="1" id="KW-0511">Multifunctional enzyme</keyword>
<dbReference type="InterPro" id="IPR001878">
    <property type="entry name" value="Znf_CCHC"/>
</dbReference>
<dbReference type="GO" id="GO:0003824">
    <property type="term" value="F:catalytic activity"/>
    <property type="evidence" value="ECO:0007669"/>
    <property type="project" value="UniProtKB-KW"/>
</dbReference>
<dbReference type="Gramene" id="GBG68765">
    <property type="protein sequence ID" value="GBG68765"/>
    <property type="gene ID" value="CBR_g3305"/>
</dbReference>
<feature type="region of interest" description="Disordered" evidence="3">
    <location>
        <begin position="154"/>
        <end position="182"/>
    </location>
</feature>
<evidence type="ECO:0000256" key="1">
    <source>
        <dbReference type="ARBA" id="ARBA00023268"/>
    </source>
</evidence>
<evidence type="ECO:0000256" key="2">
    <source>
        <dbReference type="PROSITE-ProRule" id="PRU00047"/>
    </source>
</evidence>
<proteinExistence type="predicted"/>
<keyword evidence="8" id="KW-1185">Reference proteome</keyword>
<dbReference type="OrthoDB" id="19768at2759"/>
<dbReference type="Gene3D" id="3.30.420.10">
    <property type="entry name" value="Ribonuclease H-like superfamily/Ribonuclease H"/>
    <property type="match status" value="1"/>
</dbReference>
<feature type="region of interest" description="Disordered" evidence="3">
    <location>
        <begin position="1"/>
        <end position="27"/>
    </location>
</feature>
<feature type="region of interest" description="Disordered" evidence="3">
    <location>
        <begin position="1387"/>
        <end position="1406"/>
    </location>
</feature>
<keyword evidence="2" id="KW-0862">Zinc</keyword>
<dbReference type="PROSITE" id="PS50994">
    <property type="entry name" value="INTEGRASE"/>
    <property type="match status" value="1"/>
</dbReference>
<dbReference type="InterPro" id="IPR036397">
    <property type="entry name" value="RNaseH_sf"/>
</dbReference>
<dbReference type="GO" id="GO:0008270">
    <property type="term" value="F:zinc ion binding"/>
    <property type="evidence" value="ECO:0007669"/>
    <property type="project" value="UniProtKB-KW"/>
</dbReference>
<evidence type="ECO:0000259" key="4">
    <source>
        <dbReference type="PROSITE" id="PS50158"/>
    </source>
</evidence>
<dbReference type="InterPro" id="IPR041577">
    <property type="entry name" value="RT_RNaseH_2"/>
</dbReference>
<evidence type="ECO:0000313" key="7">
    <source>
        <dbReference type="EMBL" id="GBG68765.1"/>
    </source>
</evidence>
<dbReference type="CDD" id="cd09274">
    <property type="entry name" value="RNase_HI_RT_Ty3"/>
    <property type="match status" value="2"/>
</dbReference>
<dbReference type="SUPFAM" id="SSF56672">
    <property type="entry name" value="DNA/RNA polymerases"/>
    <property type="match status" value="2"/>
</dbReference>
<feature type="domain" description="Reverse transcriptase" evidence="5">
    <location>
        <begin position="1"/>
        <end position="297"/>
    </location>
</feature>
<dbReference type="InterPro" id="IPR043128">
    <property type="entry name" value="Rev_trsase/Diguanyl_cyclase"/>
</dbReference>
<feature type="compositionally biased region" description="Low complexity" evidence="3">
    <location>
        <begin position="1"/>
        <end position="14"/>
    </location>
</feature>
<protein>
    <recommendedName>
        <fullName evidence="9">Integrase catalytic domain-containing protein</fullName>
    </recommendedName>
</protein>